<accession>A0A428N4B2</accession>
<feature type="domain" description="Flavin reductase like" evidence="2">
    <location>
        <begin position="10"/>
        <end position="150"/>
    </location>
</feature>
<dbReference type="SUPFAM" id="SSF50475">
    <property type="entry name" value="FMN-binding split barrel"/>
    <property type="match status" value="1"/>
</dbReference>
<dbReference type="Gene3D" id="2.30.110.10">
    <property type="entry name" value="Electron Transport, Fmn-binding Protein, Chain A"/>
    <property type="match status" value="1"/>
</dbReference>
<dbReference type="Proteomes" id="UP000275076">
    <property type="component" value="Unassembled WGS sequence"/>
</dbReference>
<dbReference type="Pfam" id="PF01613">
    <property type="entry name" value="Flavin_Reduct"/>
    <property type="match status" value="1"/>
</dbReference>
<evidence type="ECO:0000259" key="2">
    <source>
        <dbReference type="SMART" id="SM00903"/>
    </source>
</evidence>
<evidence type="ECO:0000313" key="4">
    <source>
        <dbReference type="Proteomes" id="UP000275076"/>
    </source>
</evidence>
<dbReference type="InterPro" id="IPR012349">
    <property type="entry name" value="Split_barrel_FMN-bd"/>
</dbReference>
<sequence length="159" mass="17681">MDDRLFKTAMGKFATGVTVITTEVDGEVHGMTANAFMSVSIDPKLVLISIADKARMLDLIKQSGTFAVNILTEEQQEMSMIFAGQIKENRDIEFERFEGMPIIEDSLVSLACNVYDTHVAGDHTLFVGEVQNLQLQDSDPLAIYQGKYKQIRDKATSEV</sequence>
<dbReference type="GO" id="GO:0042602">
    <property type="term" value="F:riboflavin reductase (NADPH) activity"/>
    <property type="evidence" value="ECO:0007669"/>
    <property type="project" value="TreeGrafter"/>
</dbReference>
<protein>
    <submittedName>
        <fullName evidence="3">Flavin reductase</fullName>
    </submittedName>
</protein>
<keyword evidence="1" id="KW-0560">Oxidoreductase</keyword>
<name>A0A428N4B2_9BACI</name>
<dbReference type="AlphaFoldDB" id="A0A428N4B2"/>
<dbReference type="EMBL" id="RBVX01000010">
    <property type="protein sequence ID" value="RSL33119.1"/>
    <property type="molecule type" value="Genomic_DNA"/>
</dbReference>
<dbReference type="InterPro" id="IPR002563">
    <property type="entry name" value="Flavin_Rdtase-like_dom"/>
</dbReference>
<proteinExistence type="predicted"/>
<dbReference type="InterPro" id="IPR050268">
    <property type="entry name" value="NADH-dep_flavin_reductase"/>
</dbReference>
<comment type="caution">
    <text evidence="3">The sequence shown here is derived from an EMBL/GenBank/DDBJ whole genome shotgun (WGS) entry which is preliminary data.</text>
</comment>
<evidence type="ECO:0000313" key="3">
    <source>
        <dbReference type="EMBL" id="RSL33119.1"/>
    </source>
</evidence>
<dbReference type="PANTHER" id="PTHR30466">
    <property type="entry name" value="FLAVIN REDUCTASE"/>
    <property type="match status" value="1"/>
</dbReference>
<dbReference type="PANTHER" id="PTHR30466:SF1">
    <property type="entry name" value="FMN REDUCTASE (NADH) RUTF"/>
    <property type="match status" value="1"/>
</dbReference>
<dbReference type="GO" id="GO:0010181">
    <property type="term" value="F:FMN binding"/>
    <property type="evidence" value="ECO:0007669"/>
    <property type="project" value="InterPro"/>
</dbReference>
<evidence type="ECO:0000256" key="1">
    <source>
        <dbReference type="ARBA" id="ARBA00023002"/>
    </source>
</evidence>
<dbReference type="RefSeq" id="WP_125556183.1">
    <property type="nucleotide sequence ID" value="NZ_RBVX01000010.1"/>
</dbReference>
<keyword evidence="4" id="KW-1185">Reference proteome</keyword>
<dbReference type="OrthoDB" id="9792858at2"/>
<organism evidence="3 4">
    <name type="scientific">Salibacterium salarium</name>
    <dbReference type="NCBI Taxonomy" id="284579"/>
    <lineage>
        <taxon>Bacteria</taxon>
        <taxon>Bacillati</taxon>
        <taxon>Bacillota</taxon>
        <taxon>Bacilli</taxon>
        <taxon>Bacillales</taxon>
        <taxon>Bacillaceae</taxon>
    </lineage>
</organism>
<dbReference type="GO" id="GO:0006208">
    <property type="term" value="P:pyrimidine nucleobase catabolic process"/>
    <property type="evidence" value="ECO:0007669"/>
    <property type="project" value="TreeGrafter"/>
</dbReference>
<reference evidence="3 4" key="1">
    <citation type="submission" date="2018-10" db="EMBL/GenBank/DDBJ databases">
        <title>Draft genome sequence of Bacillus salarius IM0101, isolated from a hypersaline soil in Inner Mongolia, China.</title>
        <authorList>
            <person name="Yamprayoonswat W."/>
            <person name="Boonvisut S."/>
            <person name="Jumpathong W."/>
            <person name="Sittihan S."/>
            <person name="Ruangsuj P."/>
            <person name="Wanthongcharoen S."/>
            <person name="Thongpramul N."/>
            <person name="Pimmason S."/>
            <person name="Yu B."/>
            <person name="Yasawong M."/>
        </authorList>
    </citation>
    <scope>NUCLEOTIDE SEQUENCE [LARGE SCALE GENOMIC DNA]</scope>
    <source>
        <strain evidence="3 4">IM0101</strain>
    </source>
</reference>
<dbReference type="SMART" id="SM00903">
    <property type="entry name" value="Flavin_Reduct"/>
    <property type="match status" value="1"/>
</dbReference>
<gene>
    <name evidence="3" type="ORF">D7Z54_12520</name>
</gene>